<feature type="compositionally biased region" description="Basic residues" evidence="1">
    <location>
        <begin position="51"/>
        <end position="72"/>
    </location>
</feature>
<dbReference type="EMBL" id="CAUYUJ010003330">
    <property type="protein sequence ID" value="CAK0804832.1"/>
    <property type="molecule type" value="Genomic_DNA"/>
</dbReference>
<feature type="region of interest" description="Disordered" evidence="1">
    <location>
        <begin position="1"/>
        <end position="150"/>
    </location>
</feature>
<feature type="non-terminal residue" evidence="2">
    <location>
        <position position="150"/>
    </location>
</feature>
<feature type="non-terminal residue" evidence="2">
    <location>
        <position position="1"/>
    </location>
</feature>
<comment type="caution">
    <text evidence="2">The sequence shown here is derived from an EMBL/GenBank/DDBJ whole genome shotgun (WGS) entry which is preliminary data.</text>
</comment>
<proteinExistence type="predicted"/>
<accession>A0ABN9QJ24</accession>
<keyword evidence="3" id="KW-1185">Reference proteome</keyword>
<organism evidence="2 3">
    <name type="scientific">Prorocentrum cordatum</name>
    <dbReference type="NCBI Taxonomy" id="2364126"/>
    <lineage>
        <taxon>Eukaryota</taxon>
        <taxon>Sar</taxon>
        <taxon>Alveolata</taxon>
        <taxon>Dinophyceae</taxon>
        <taxon>Prorocentrales</taxon>
        <taxon>Prorocentraceae</taxon>
        <taxon>Prorocentrum</taxon>
    </lineage>
</organism>
<feature type="compositionally biased region" description="Gly residues" evidence="1">
    <location>
        <begin position="1"/>
        <end position="10"/>
    </location>
</feature>
<evidence type="ECO:0000313" key="3">
    <source>
        <dbReference type="Proteomes" id="UP001189429"/>
    </source>
</evidence>
<reference evidence="2" key="1">
    <citation type="submission" date="2023-10" db="EMBL/GenBank/DDBJ databases">
        <authorList>
            <person name="Chen Y."/>
            <person name="Shah S."/>
            <person name="Dougan E. K."/>
            <person name="Thang M."/>
            <person name="Chan C."/>
        </authorList>
    </citation>
    <scope>NUCLEOTIDE SEQUENCE [LARGE SCALE GENOMIC DNA]</scope>
</reference>
<evidence type="ECO:0000256" key="1">
    <source>
        <dbReference type="SAM" id="MobiDB-lite"/>
    </source>
</evidence>
<dbReference type="Proteomes" id="UP001189429">
    <property type="component" value="Unassembled WGS sequence"/>
</dbReference>
<gene>
    <name evidence="2" type="ORF">PCOR1329_LOCUS11514</name>
</gene>
<protein>
    <submittedName>
        <fullName evidence="2">Uncharacterized protein</fullName>
    </submittedName>
</protein>
<sequence length="150" mass="14932">GRARLGGGELDGLPARRVPQAGGRVEEALEAGLARDGVPARPRRLQGGPRGPRRQRGLGARGRGRPGPRGRRPGGAQDAVGPGGDPVPGLPPAAVGAGEAEDVPGPHQVAAEEQGAARGGGARRPRRGPAGPRGGAAPHPGGRQGRHPRG</sequence>
<name>A0ABN9QJ24_9DINO</name>
<evidence type="ECO:0000313" key="2">
    <source>
        <dbReference type="EMBL" id="CAK0804832.1"/>
    </source>
</evidence>